<dbReference type="GO" id="GO:0016560">
    <property type="term" value="P:protein import into peroxisome matrix, docking"/>
    <property type="evidence" value="ECO:0007669"/>
    <property type="project" value="InterPro"/>
</dbReference>
<comment type="subcellular location">
    <subcellularLocation>
        <location evidence="12">Peroxisome membrane</location>
    </subcellularLocation>
</comment>
<keyword evidence="6" id="KW-1133">Transmembrane helix</keyword>
<dbReference type="PANTHER" id="PTHR19332:SF1">
    <property type="entry name" value="PEROXISOMAL MEMBRANE PROTEIN PEX13"/>
    <property type="match status" value="1"/>
</dbReference>
<feature type="region of interest" description="Disordered" evidence="14">
    <location>
        <begin position="39"/>
        <end position="62"/>
    </location>
</feature>
<evidence type="ECO:0000256" key="14">
    <source>
        <dbReference type="SAM" id="MobiDB-lite"/>
    </source>
</evidence>
<dbReference type="OrthoDB" id="10037838at2759"/>
<dbReference type="Pfam" id="PF14604">
    <property type="entry name" value="SH3_9"/>
    <property type="match status" value="1"/>
</dbReference>
<reference evidence="16" key="1">
    <citation type="submission" date="2015-07" db="EMBL/GenBank/DDBJ databases">
        <title>MeaNS - Measles Nucleotide Surveillance Program.</title>
        <authorList>
            <person name="Tran T."/>
            <person name="Druce J."/>
        </authorList>
    </citation>
    <scope>NUCLEOTIDE SEQUENCE</scope>
    <source>
        <strain evidence="16">UCB-OBI-ISO-001</strain>
        <tissue evidence="16">Gonad</tissue>
    </source>
</reference>
<evidence type="ECO:0000256" key="2">
    <source>
        <dbReference type="ARBA" id="ARBA00022443"/>
    </source>
</evidence>
<dbReference type="AlphaFoldDB" id="A0A0L8IC02"/>
<dbReference type="STRING" id="37653.A0A0L8IC02"/>
<evidence type="ECO:0000313" key="16">
    <source>
        <dbReference type="EMBL" id="KOF98934.1"/>
    </source>
</evidence>
<evidence type="ECO:0000256" key="9">
    <source>
        <dbReference type="ARBA" id="ARBA00023140"/>
    </source>
</evidence>
<keyword evidence="9" id="KW-0576">Peroxisome</keyword>
<dbReference type="SUPFAM" id="SSF50044">
    <property type="entry name" value="SH3-domain"/>
    <property type="match status" value="1"/>
</dbReference>
<evidence type="ECO:0000256" key="11">
    <source>
        <dbReference type="ARBA" id="ARBA00034535"/>
    </source>
</evidence>
<proteinExistence type="inferred from homology"/>
<dbReference type="GO" id="GO:1990429">
    <property type="term" value="C:peroxisomal importomer complex"/>
    <property type="evidence" value="ECO:0007669"/>
    <property type="project" value="TreeGrafter"/>
</dbReference>
<dbReference type="PROSITE" id="PS50002">
    <property type="entry name" value="SH3"/>
    <property type="match status" value="1"/>
</dbReference>
<dbReference type="InterPro" id="IPR036028">
    <property type="entry name" value="SH3-like_dom_sf"/>
</dbReference>
<keyword evidence="8" id="KW-0472">Membrane</keyword>
<keyword evidence="2 13" id="KW-0728">SH3 domain</keyword>
<evidence type="ECO:0000259" key="15">
    <source>
        <dbReference type="PROSITE" id="PS50002"/>
    </source>
</evidence>
<dbReference type="InterPro" id="IPR001452">
    <property type="entry name" value="SH3_domain"/>
</dbReference>
<dbReference type="KEGG" id="obi:106875353"/>
<keyword evidence="5" id="KW-0653">Protein transport</keyword>
<dbReference type="CDD" id="cd11864">
    <property type="entry name" value="SH3_PEX13_eumet"/>
    <property type="match status" value="1"/>
</dbReference>
<evidence type="ECO:0000256" key="3">
    <source>
        <dbReference type="ARBA" id="ARBA00022448"/>
    </source>
</evidence>
<evidence type="ECO:0000256" key="1">
    <source>
        <dbReference type="ARBA" id="ARBA00006033"/>
    </source>
</evidence>
<name>A0A0L8IC02_OCTBM</name>
<evidence type="ECO:0000256" key="8">
    <source>
        <dbReference type="ARBA" id="ARBA00023136"/>
    </source>
</evidence>
<dbReference type="InterPro" id="IPR035463">
    <property type="entry name" value="Pex13"/>
</dbReference>
<dbReference type="EMBL" id="KQ416049">
    <property type="protein sequence ID" value="KOF98934.1"/>
    <property type="molecule type" value="Genomic_DNA"/>
</dbReference>
<dbReference type="Gene3D" id="2.30.30.40">
    <property type="entry name" value="SH3 Domains"/>
    <property type="match status" value="1"/>
</dbReference>
<keyword evidence="3" id="KW-0813">Transport</keyword>
<organism evidence="16">
    <name type="scientific">Octopus bimaculoides</name>
    <name type="common">California two-spotted octopus</name>
    <dbReference type="NCBI Taxonomy" id="37653"/>
    <lineage>
        <taxon>Eukaryota</taxon>
        <taxon>Metazoa</taxon>
        <taxon>Spiralia</taxon>
        <taxon>Lophotrochozoa</taxon>
        <taxon>Mollusca</taxon>
        <taxon>Cephalopoda</taxon>
        <taxon>Coleoidea</taxon>
        <taxon>Octopodiformes</taxon>
        <taxon>Octopoda</taxon>
        <taxon>Incirrata</taxon>
        <taxon>Octopodidae</taxon>
        <taxon>Octopus</taxon>
    </lineage>
</organism>
<evidence type="ECO:0000256" key="6">
    <source>
        <dbReference type="ARBA" id="ARBA00022989"/>
    </source>
</evidence>
<gene>
    <name evidence="16" type="ORF">OCBIM_22021667mg</name>
</gene>
<sequence length="379" mass="41559">MAAGRSNPFGFVNQHNSSINSASSTNFAYGLPSGPALPSASAIPPQLPPRPNRTQGSSLPSYRSNPFGSYALYNTNSYGGNPYMPYHSNYGMNYGYSGFGTSNSVVDDYNSLYRHVEGSSRQAFQSVESIVQAFTSVSMMLDSTFQALYSSFRAVVGVADNLSRLRSQLYSILSALAIMRTLKYIIRKILEVFRLRPKGHAAAAWQEASAGLLPQQSIFSADSKGLSSWPILMFFGIIVGAPWLIWKLISPKLPGWVTSDDDHYVSYGLYNFVAESNDELSFDAGQKIIIAPKDEQPRLKGWILASVDGKKIGLVPANYIKEPVRCTGRKNILAENTINPVPSRSFSCPTDSQENYGKTVSDKNMEDIFESCHSAPTVT</sequence>
<evidence type="ECO:0000256" key="4">
    <source>
        <dbReference type="ARBA" id="ARBA00022692"/>
    </source>
</evidence>
<protein>
    <recommendedName>
        <fullName evidence="11">Peroxisomal membrane protein PEX13</fullName>
    </recommendedName>
    <alternativeName>
        <fullName evidence="10">Peroxin-13</fullName>
    </alternativeName>
</protein>
<feature type="domain" description="SH3" evidence="15">
    <location>
        <begin position="261"/>
        <end position="325"/>
    </location>
</feature>
<comment type="similarity">
    <text evidence="1">Belongs to the peroxin-13 family.</text>
</comment>
<dbReference type="SMART" id="SM00326">
    <property type="entry name" value="SH3"/>
    <property type="match status" value="1"/>
</dbReference>
<keyword evidence="4" id="KW-0812">Transmembrane</keyword>
<evidence type="ECO:0000256" key="13">
    <source>
        <dbReference type="PROSITE-ProRule" id="PRU00192"/>
    </source>
</evidence>
<evidence type="ECO:0000256" key="10">
    <source>
        <dbReference type="ARBA" id="ARBA00029693"/>
    </source>
</evidence>
<feature type="compositionally biased region" description="Polar residues" evidence="14">
    <location>
        <begin position="52"/>
        <end position="62"/>
    </location>
</feature>
<evidence type="ECO:0000256" key="7">
    <source>
        <dbReference type="ARBA" id="ARBA00023010"/>
    </source>
</evidence>
<accession>A0A0L8IC02</accession>
<dbReference type="Pfam" id="PF04088">
    <property type="entry name" value="Peroxin-13_N"/>
    <property type="match status" value="1"/>
</dbReference>
<evidence type="ECO:0000256" key="5">
    <source>
        <dbReference type="ARBA" id="ARBA00022927"/>
    </source>
</evidence>
<evidence type="ECO:0000256" key="12">
    <source>
        <dbReference type="ARBA" id="ARBA00046271"/>
    </source>
</evidence>
<dbReference type="GO" id="GO:0005778">
    <property type="term" value="C:peroxisomal membrane"/>
    <property type="evidence" value="ECO:0007669"/>
    <property type="project" value="UniProtKB-SubCell"/>
</dbReference>
<keyword evidence="7" id="KW-0811">Translocation</keyword>
<dbReference type="InterPro" id="IPR007223">
    <property type="entry name" value="Peroxin-13_N"/>
</dbReference>
<dbReference type="PANTHER" id="PTHR19332">
    <property type="entry name" value="PEROXISOMAL MEMBRANE PROTEIN PEX13"/>
    <property type="match status" value="1"/>
</dbReference>
<dbReference type="OMA" id="EGWFPKK"/>